<evidence type="ECO:0000313" key="1">
    <source>
        <dbReference type="EMBL" id="EJK48530.1"/>
    </source>
</evidence>
<gene>
    <name evidence="1" type="ORF">THAOC_32661</name>
</gene>
<keyword evidence="2" id="KW-1185">Reference proteome</keyword>
<accession>K0R6N5</accession>
<comment type="caution">
    <text evidence="1">The sequence shown here is derived from an EMBL/GenBank/DDBJ whole genome shotgun (WGS) entry which is preliminary data.</text>
</comment>
<reference evidence="1 2" key="1">
    <citation type="journal article" date="2012" name="Genome Biol.">
        <title>Genome and low-iron response of an oceanic diatom adapted to chronic iron limitation.</title>
        <authorList>
            <person name="Lommer M."/>
            <person name="Specht M."/>
            <person name="Roy A.S."/>
            <person name="Kraemer L."/>
            <person name="Andreson R."/>
            <person name="Gutowska M.A."/>
            <person name="Wolf J."/>
            <person name="Bergner S.V."/>
            <person name="Schilhabel M.B."/>
            <person name="Klostermeier U.C."/>
            <person name="Beiko R.G."/>
            <person name="Rosenstiel P."/>
            <person name="Hippler M."/>
            <person name="Laroche J."/>
        </authorList>
    </citation>
    <scope>NUCLEOTIDE SEQUENCE [LARGE SCALE GENOMIC DNA]</scope>
    <source>
        <strain evidence="1 2">CCMP1005</strain>
    </source>
</reference>
<dbReference type="Proteomes" id="UP000266841">
    <property type="component" value="Unassembled WGS sequence"/>
</dbReference>
<organism evidence="1 2">
    <name type="scientific">Thalassiosira oceanica</name>
    <name type="common">Marine diatom</name>
    <dbReference type="NCBI Taxonomy" id="159749"/>
    <lineage>
        <taxon>Eukaryota</taxon>
        <taxon>Sar</taxon>
        <taxon>Stramenopiles</taxon>
        <taxon>Ochrophyta</taxon>
        <taxon>Bacillariophyta</taxon>
        <taxon>Coscinodiscophyceae</taxon>
        <taxon>Thalassiosirophycidae</taxon>
        <taxon>Thalassiosirales</taxon>
        <taxon>Thalassiosiraceae</taxon>
        <taxon>Thalassiosira</taxon>
    </lineage>
</organism>
<feature type="non-terminal residue" evidence="1">
    <location>
        <position position="1"/>
    </location>
</feature>
<name>K0R6N5_THAOC</name>
<protein>
    <submittedName>
        <fullName evidence="1">Uncharacterized protein</fullName>
    </submittedName>
</protein>
<evidence type="ECO:0000313" key="2">
    <source>
        <dbReference type="Proteomes" id="UP000266841"/>
    </source>
</evidence>
<proteinExistence type="predicted"/>
<dbReference type="EMBL" id="AGNL01045739">
    <property type="protein sequence ID" value="EJK48530.1"/>
    <property type="molecule type" value="Genomic_DNA"/>
</dbReference>
<sequence length="697" mass="80139">EQPLVSPVGMPAFEEVDTDDPMQVSNAISGVDDFVPTTEPDATGKRCKSFVAINRIAKNIHAIWRSIAPENVDPKNEDFVRQQVEEMRELVRSSKEFVDRALTFQEKVTEKWNEDVGEVTKTMMLGLCGLAEESGKQCGAITLDLEYMAGILKEKEDGGWELADNWEERFILLVGDCKTVENVVKFIRDITNRDVAYDESSKMADDFMNALSRVMQLPGDWHAGLAMLQSIYTLFWDGLLKPFKDVLQFKRITRDVRGCYFQASRLGGYVADEIMRALVYEYASTYASKEDSMDNNTYICKFAMDFNVFLHGLKDSDDEWRRVCALFLIMYTDFRRFVDSYREGDAVSILHGYMRFAPIWQELGQSKYVERHWHQLEQLFRDFPFSRYMEAMINRCVRRYPKEDGKRMVAHDEHMENMNASFAAFPKVKTLSSFVQQGAIVGLVDRCKRAIELSYCIRGDISSRKREVFTSAIEPSTTQEKKRVWECLMLLRTCSEQEERRMTITLVSNIIPCLTVSLKKNKKGKKKQDSDETHSYDRLLSTVEQLLPSRQASVDEAGATEGEVADEEAVTASDEDAVMAHRADIDLGFGSDEVREDGRRKIHDLMTTDVWAKGEETFKKKDLKKSRKAASERAQRHRVVQREKMRAYIERKENARYGMLKEDKVGGMAHLHTKLQELRMASGKTNVNVPQSQLNHN</sequence>
<dbReference type="AlphaFoldDB" id="K0R6N5"/>